<accession>A0A927B7F4</accession>
<protein>
    <submittedName>
        <fullName evidence="1">Uncharacterized protein</fullName>
    </submittedName>
</protein>
<comment type="caution">
    <text evidence="1">The sequence shown here is derived from an EMBL/GenBank/DDBJ whole genome shotgun (WGS) entry which is preliminary data.</text>
</comment>
<proteinExistence type="predicted"/>
<sequence>MQTPTKPATGLSLNESSGRDLLQASITDYIKFLRRQPAVCGSAEQQEALLKHISQGHDLIKLVASERLKITRQLDKQKHDWMELEKQMTSPIEEAMKPLKDAIEHYNREVLRIREHQLAEAAEQVDTNPTEQTNWLTPDVAVVAIPKGVQMKWSYEITDPNQVPNGYWIIDEAAIKGAIADGAREIPGVRIYQEAVTTFRR</sequence>
<evidence type="ECO:0000313" key="1">
    <source>
        <dbReference type="EMBL" id="MBD2756586.1"/>
    </source>
</evidence>
<dbReference type="Proteomes" id="UP000653797">
    <property type="component" value="Unassembled WGS sequence"/>
</dbReference>
<organism evidence="1 2">
    <name type="scientific">Spirosoma validum</name>
    <dbReference type="NCBI Taxonomy" id="2771355"/>
    <lineage>
        <taxon>Bacteria</taxon>
        <taxon>Pseudomonadati</taxon>
        <taxon>Bacteroidota</taxon>
        <taxon>Cytophagia</taxon>
        <taxon>Cytophagales</taxon>
        <taxon>Cytophagaceae</taxon>
        <taxon>Spirosoma</taxon>
    </lineage>
</organism>
<dbReference type="AlphaFoldDB" id="A0A927B7F4"/>
<keyword evidence="2" id="KW-1185">Reference proteome</keyword>
<evidence type="ECO:0000313" key="2">
    <source>
        <dbReference type="Proteomes" id="UP000653797"/>
    </source>
</evidence>
<reference evidence="1" key="1">
    <citation type="submission" date="2020-09" db="EMBL/GenBank/DDBJ databases">
        <authorList>
            <person name="Kim M.K."/>
        </authorList>
    </citation>
    <scope>NUCLEOTIDE SEQUENCE</scope>
    <source>
        <strain evidence="1">BT704</strain>
    </source>
</reference>
<dbReference type="RefSeq" id="WP_191042206.1">
    <property type="nucleotide sequence ID" value="NZ_JACXAA010000013.1"/>
</dbReference>
<dbReference type="EMBL" id="JACXAA010000013">
    <property type="protein sequence ID" value="MBD2756586.1"/>
    <property type="molecule type" value="Genomic_DNA"/>
</dbReference>
<gene>
    <name evidence="1" type="ORF">IC230_27125</name>
</gene>
<name>A0A927B7F4_9BACT</name>